<protein>
    <recommendedName>
        <fullName evidence="4">Secreted protein</fullName>
    </recommendedName>
</protein>
<organism evidence="2 3">
    <name type="scientific">Aspergillus lucknowensis</name>
    <dbReference type="NCBI Taxonomy" id="176173"/>
    <lineage>
        <taxon>Eukaryota</taxon>
        <taxon>Fungi</taxon>
        <taxon>Dikarya</taxon>
        <taxon>Ascomycota</taxon>
        <taxon>Pezizomycotina</taxon>
        <taxon>Eurotiomycetes</taxon>
        <taxon>Eurotiomycetidae</taxon>
        <taxon>Eurotiales</taxon>
        <taxon>Aspergillaceae</taxon>
        <taxon>Aspergillus</taxon>
        <taxon>Aspergillus subgen. Nidulantes</taxon>
    </lineage>
</organism>
<dbReference type="Proteomes" id="UP001610432">
    <property type="component" value="Unassembled WGS sequence"/>
</dbReference>
<evidence type="ECO:0008006" key="4">
    <source>
        <dbReference type="Google" id="ProtNLM"/>
    </source>
</evidence>
<dbReference type="GeneID" id="98139258"/>
<comment type="caution">
    <text evidence="2">The sequence shown here is derived from an EMBL/GenBank/DDBJ whole genome shotgun (WGS) entry which is preliminary data.</text>
</comment>
<gene>
    <name evidence="2" type="ORF">BJX67DRAFT_100169</name>
</gene>
<dbReference type="RefSeq" id="XP_070891100.1">
    <property type="nucleotide sequence ID" value="XM_071024186.1"/>
</dbReference>
<dbReference type="EMBL" id="JBFXLQ010000002">
    <property type="protein sequence ID" value="KAL2872121.1"/>
    <property type="molecule type" value="Genomic_DNA"/>
</dbReference>
<sequence>MRNSFFGIHFSLSLVSIAAIWCYDWPLFSRCVMILKKIPRLDAFLHFQATSSSDSNTTSTEAIRGHESLL</sequence>
<evidence type="ECO:0000313" key="2">
    <source>
        <dbReference type="EMBL" id="KAL2872121.1"/>
    </source>
</evidence>
<accession>A0ABR4M6A9</accession>
<keyword evidence="3" id="KW-1185">Reference proteome</keyword>
<evidence type="ECO:0000256" key="1">
    <source>
        <dbReference type="SAM" id="MobiDB-lite"/>
    </source>
</evidence>
<feature type="compositionally biased region" description="Low complexity" evidence="1">
    <location>
        <begin position="51"/>
        <end position="60"/>
    </location>
</feature>
<proteinExistence type="predicted"/>
<reference evidence="2 3" key="1">
    <citation type="submission" date="2024-07" db="EMBL/GenBank/DDBJ databases">
        <title>Section-level genome sequencing and comparative genomics of Aspergillus sections Usti and Cavernicolus.</title>
        <authorList>
            <consortium name="Lawrence Berkeley National Laboratory"/>
            <person name="Nybo J.L."/>
            <person name="Vesth T.C."/>
            <person name="Theobald S."/>
            <person name="Frisvad J.C."/>
            <person name="Larsen T.O."/>
            <person name="Kjaerboelling I."/>
            <person name="Rothschild-Mancinelli K."/>
            <person name="Lyhne E.K."/>
            <person name="Kogle M.E."/>
            <person name="Barry K."/>
            <person name="Clum A."/>
            <person name="Na H."/>
            <person name="Ledsgaard L."/>
            <person name="Lin J."/>
            <person name="Lipzen A."/>
            <person name="Kuo A."/>
            <person name="Riley R."/>
            <person name="Mondo S."/>
            <person name="Labutti K."/>
            <person name="Haridas S."/>
            <person name="Pangalinan J."/>
            <person name="Salamov A.A."/>
            <person name="Simmons B.A."/>
            <person name="Magnuson J.K."/>
            <person name="Chen J."/>
            <person name="Drula E."/>
            <person name="Henrissat B."/>
            <person name="Wiebenga A."/>
            <person name="Lubbers R.J."/>
            <person name="Gomes A.C."/>
            <person name="Macurrencykelacurrency M.R."/>
            <person name="Stajich J."/>
            <person name="Grigoriev I.V."/>
            <person name="Mortensen U.H."/>
            <person name="De Vries R.P."/>
            <person name="Baker S.E."/>
            <person name="Andersen M.R."/>
        </authorList>
    </citation>
    <scope>NUCLEOTIDE SEQUENCE [LARGE SCALE GENOMIC DNA]</scope>
    <source>
        <strain evidence="2 3">CBS 449.75</strain>
    </source>
</reference>
<feature type="region of interest" description="Disordered" evidence="1">
    <location>
        <begin position="51"/>
        <end position="70"/>
    </location>
</feature>
<name>A0ABR4M6A9_9EURO</name>
<evidence type="ECO:0000313" key="3">
    <source>
        <dbReference type="Proteomes" id="UP001610432"/>
    </source>
</evidence>